<reference evidence="2 3" key="1">
    <citation type="submission" date="2018-07" db="EMBL/GenBank/DDBJ databases">
        <title>Genome assembly of strain KB82.</title>
        <authorList>
            <person name="Kukolya J."/>
            <person name="Horvath B."/>
            <person name="Nagy I."/>
            <person name="Toth A."/>
        </authorList>
    </citation>
    <scope>NUCLEOTIDE SEQUENCE [LARGE SCALE GENOMIC DNA]</scope>
    <source>
        <strain evidence="2 3">Kb82</strain>
    </source>
</reference>
<evidence type="ECO:0000313" key="2">
    <source>
        <dbReference type="EMBL" id="MBE8727442.1"/>
    </source>
</evidence>
<gene>
    <name evidence="2" type="ORF">C4F50_21215</name>
</gene>
<dbReference type="Pfam" id="PF19408">
    <property type="entry name" value="PKD_6"/>
    <property type="match status" value="6"/>
</dbReference>
<protein>
    <recommendedName>
        <fullName evidence="1">SUEL-type lectin domain-containing protein</fullName>
    </recommendedName>
</protein>
<dbReference type="CDD" id="cd22842">
    <property type="entry name" value="Gal_Rha_Lectin_BGal"/>
    <property type="match status" value="1"/>
</dbReference>
<proteinExistence type="predicted"/>
<keyword evidence="3" id="KW-1185">Reference proteome</keyword>
<dbReference type="Proteomes" id="UP000640614">
    <property type="component" value="Unassembled WGS sequence"/>
</dbReference>
<dbReference type="InterPro" id="IPR000922">
    <property type="entry name" value="Lectin_gal-bd_dom"/>
</dbReference>
<evidence type="ECO:0000313" key="3">
    <source>
        <dbReference type="Proteomes" id="UP000640614"/>
    </source>
</evidence>
<dbReference type="InterPro" id="IPR045829">
    <property type="entry name" value="PKD_6"/>
</dbReference>
<evidence type="ECO:0000259" key="1">
    <source>
        <dbReference type="PROSITE" id="PS50228"/>
    </source>
</evidence>
<name>A0ABR9TPZ0_9FLAO</name>
<comment type="caution">
    <text evidence="2">The sequence shown here is derived from an EMBL/GenBank/DDBJ whole genome shotgun (WGS) entry which is preliminary data.</text>
</comment>
<dbReference type="Pfam" id="PF19406">
    <property type="entry name" value="PKD_5"/>
    <property type="match status" value="1"/>
</dbReference>
<sequence>MKRKLLLLIIFIVFPCITFGQSIWTNPIGNNSSGSNPYTTGQTVDPNITVSGIGRASALIGSNVNGRYAASNWTGTTAINLNNYFEFTLTPNSGIGINFVSLEYDGQISGSGGNFTNFAIRSSIDGFSSNISTPGSGGGTISLSAAAFQGVTSAITFRIYAWGAATSRVYGINDFTFNGTICRSAATTTPTIICQGDAATINATSTSAVTGNTFSGSWNGGSDPTARIIASAMNDNATCAFGNTVRNYTTINFTVNTTGNYVFKMADTDDYDGMAYIYTGNFTPGTCSGGGTWIRGDDDHGTLYSEPRLTTTLTAGVVYTLISTTYSNNNGTYSGNYSWSVTAPAGGQVTLLPIEWYTASTGGTFLGGGSPFNPVGVAGSGLPNTNTPGPYTFYAQAVGACTRTPVTLTINPKATINAMTATICSGGTFTVTPVNGTNGTVPANTTYSWAIPTMPDGVKGAVAGSGASNISGTLTNINTTSQNVVYAVTPLTGSCSGTPFNVTVTVNPSEINNKITLAGSTQTCDTAAEGGNASLVAPAGTYFNNVSFASYGLPNGSCGSFTIGNTCHSNLSQSVSETYLLGNTNSITIPATNMVFDDACVGTEKRLYVSANYSQPICSGTIPGVISGTLPTGTVTAYLWESSTSGAAGPFGNAAGTNNTQNYTPTVALTQDTWFRRKVTVNGCTNISGLVLVKVSALPTITHAATAASICQGTISTTLAYTATTGTPTTYSIAWNSTPSNSFLGVANASLNSSPITIAIPSGAAAGTYTGTLTVKNANGCTSAGTNFTVTVNPLPAAAGTISGTSPVCQGQNGVTYSVPAITDATGYTWTLPAGATIASGSNTRTITVNFSATAVTGNITVQGTNSCGNGTVSNNFAVTVNPLPAAAGTITGVSPVCQGQNGVTYSVPAITNATGYTWTLPAGTAIASGANTRTITVNFSATAVTGNITVQGTNSCGNGTVSNNFAVTVNPLPAAAGTISGTSPVCQGQNGVTYSVPAITDATGYTWTLPAGATIASGANTNTITVNFSATAVTGNITVRGTNSCGNGTVSNNFAVTVNPLPAAAGTISGTSPVCQGQNGVSYSVPTIANATGYTWTLPAGAAIASGANTNTITVNFSATAVTGNITVRGTNSCGNGTVSGNFAVTVNPLPAAAGTITGVSPVCQGQNGVTYSVPAITNATGYTWTLPAGATIASGANTNTITVNFSSTAVTGNITVRGTNSCGNGTVSGNFAVTVNPLPAAAGTISGTSPVCQGQNGVTYSVPAITNATGYTWTLPAGATIASGANTRTITVNYSATAVTGNITVQGTNSCGNGIVSGNFAVTVNSMPSTPVASVTTQPNCGVPTGTITVTSPAPAAGITYSINGSVYTNTDGIFTGVAPGSYTVSVRNGSGCTASMAAPLSVTMTGSKVWNGDTSTDWNVSTNWTPNGVPNDGDCVVIPDLTFITNKPAVSGTGAIAFAYSLLVNDKSSLTVNSLSTLKVENAVTVQGDGALVFEDKSSLVQTSNIANIGNITYKRRTKPVRRYDFTYWTAPIYSAAYKLTNLSPATLGDKYYYYDAANSVWKINGKGTMTMERAHGYSVRAPQTYAITGAGQVYEAEFRGVPNNGDISAGTVNGKWNLIGNPYPSAIDAEEFIDLNASLNGIDTGALYFWTHKSLPSDAVDGDAKYNYTSDDYAVLNLTGATVTVPGAEPVDKFIGSAQAFFLYPTGSNTNSITFTNAMRDKVGKNSQFFKTAKTSSIEKNRLWLNLSNAQGAFKQALVGYVQGATNNFDNNFDAVTMSGNTFIDFYTISNSEKLTIQARAIPFDNSEVIPLGYKTTVAGDFTIGIDHVDGLFTSQAVYLEDKTTSKIIDLRTGNYTFKTAIGTFTDRFVLRYTDKTLGTGDFENLENTVVVIVKDKNIKVVSSKENIKDVLVYNIGGQELYNKKKVNASELQITNLQAADQVLLVKITLENGHTVTKKIVFH</sequence>
<accession>A0ABR9TPZ0</accession>
<dbReference type="RefSeq" id="WP_194140597.1">
    <property type="nucleotide sequence ID" value="NZ_PRDM01000005.1"/>
</dbReference>
<dbReference type="NCBIfam" id="NF033708">
    <property type="entry name" value="T9SS_Cterm_ChiA"/>
    <property type="match status" value="1"/>
</dbReference>
<dbReference type="EMBL" id="PRDM01000005">
    <property type="protein sequence ID" value="MBE8727442.1"/>
    <property type="molecule type" value="Genomic_DNA"/>
</dbReference>
<organism evidence="2 3">
    <name type="scientific">Flavobacterium hungaricum</name>
    <dbReference type="NCBI Taxonomy" id="2082725"/>
    <lineage>
        <taxon>Bacteria</taxon>
        <taxon>Pseudomonadati</taxon>
        <taxon>Bacteroidota</taxon>
        <taxon>Flavobacteriia</taxon>
        <taxon>Flavobacteriales</taxon>
        <taxon>Flavobacteriaceae</taxon>
        <taxon>Flavobacterium</taxon>
    </lineage>
</organism>
<dbReference type="InterPro" id="IPR045828">
    <property type="entry name" value="PKD_Bacteroidetes"/>
</dbReference>
<feature type="domain" description="SUEL-type lectin" evidence="1">
    <location>
        <begin position="527"/>
        <end position="614"/>
    </location>
</feature>
<dbReference type="PROSITE" id="PS50228">
    <property type="entry name" value="SUEL_LECTIN"/>
    <property type="match status" value="1"/>
</dbReference>